<protein>
    <recommendedName>
        <fullName evidence="5">DUF1795 domain-containing protein</fullName>
    </recommendedName>
</protein>
<dbReference type="OrthoDB" id="7567255at2"/>
<organism evidence="1 3">
    <name type="scientific">Paracoccus halophilus</name>
    <dbReference type="NCBI Taxonomy" id="376733"/>
    <lineage>
        <taxon>Bacteria</taxon>
        <taxon>Pseudomonadati</taxon>
        <taxon>Pseudomonadota</taxon>
        <taxon>Alphaproteobacteria</taxon>
        <taxon>Rhodobacterales</taxon>
        <taxon>Paracoccaceae</taxon>
        <taxon>Paracoccus</taxon>
    </lineage>
</organism>
<evidence type="ECO:0000313" key="2">
    <source>
        <dbReference type="EMBL" id="SFA51898.1"/>
    </source>
</evidence>
<dbReference type="RefSeq" id="WP_036741025.1">
    <property type="nucleotide sequence ID" value="NZ_FOJO01000009.1"/>
</dbReference>
<evidence type="ECO:0008006" key="5">
    <source>
        <dbReference type="Google" id="ProtNLM"/>
    </source>
</evidence>
<dbReference type="InterPro" id="IPR014894">
    <property type="entry name" value="DcrB/EagT6"/>
</dbReference>
<dbReference type="EMBL" id="JRKN01000013">
    <property type="protein sequence ID" value="KGJ04220.1"/>
    <property type="molecule type" value="Genomic_DNA"/>
</dbReference>
<dbReference type="Pfam" id="PF08786">
    <property type="entry name" value="DcrB"/>
    <property type="match status" value="1"/>
</dbReference>
<evidence type="ECO:0000313" key="3">
    <source>
        <dbReference type="Proteomes" id="UP000029846"/>
    </source>
</evidence>
<gene>
    <name evidence="1" type="ORF">IT41_11005</name>
    <name evidence="2" type="ORF">SAMN04487972_10916</name>
</gene>
<dbReference type="Proteomes" id="UP000029846">
    <property type="component" value="Unassembled WGS sequence"/>
</dbReference>
<reference evidence="1 3" key="1">
    <citation type="submission" date="2014-09" db="EMBL/GenBank/DDBJ databases">
        <authorList>
            <person name="McGinnis J.M."/>
            <person name="Wolfgang W.J."/>
        </authorList>
    </citation>
    <scope>NUCLEOTIDE SEQUENCE [LARGE SCALE GENOMIC DNA]</scope>
    <source>
        <strain evidence="1 3">JCM 14014</strain>
    </source>
</reference>
<reference evidence="2 4" key="3">
    <citation type="submission" date="2016-10" db="EMBL/GenBank/DDBJ databases">
        <authorList>
            <person name="de Groot N.N."/>
        </authorList>
    </citation>
    <scope>NUCLEOTIDE SEQUENCE [LARGE SCALE GENOMIC DNA]</scope>
    <source>
        <strain evidence="2 4">CGMCC 1.6117</strain>
    </source>
</reference>
<dbReference type="SUPFAM" id="SSF55724">
    <property type="entry name" value="Mog1p/PsbP-like"/>
    <property type="match status" value="1"/>
</dbReference>
<name>A0A099F0K7_9RHOB</name>
<evidence type="ECO:0000313" key="1">
    <source>
        <dbReference type="EMBL" id="KGJ04220.1"/>
    </source>
</evidence>
<dbReference type="Gene3D" id="3.40.1000.10">
    <property type="entry name" value="Mog1/PsbP, alpha/beta/alpha sandwich"/>
    <property type="match status" value="1"/>
</dbReference>
<dbReference type="InterPro" id="IPR016123">
    <property type="entry name" value="Mog1/PsbP_a/b/a-sand"/>
</dbReference>
<proteinExistence type="predicted"/>
<accession>A0A099F0K7</accession>
<keyword evidence="3" id="KW-1185">Reference proteome</keyword>
<dbReference type="EMBL" id="FOJO01000009">
    <property type="protein sequence ID" value="SFA51898.1"/>
    <property type="molecule type" value="Genomic_DNA"/>
</dbReference>
<sequence length="144" mass="16184">MSTCRTESFTLTLPDEWADRSMITWVAPPSANYQVLPNLLCSRGELQQGETLDGFVNRQLRGLMAQVRNFDLMSRQNVEFGGRPAVELVFAMTPQSVVLKQRQLFFQADPDGAMVDTVVATAARENFDELASVFESIFQSVSWN</sequence>
<dbReference type="Proteomes" id="UP000182312">
    <property type="component" value="Unassembled WGS sequence"/>
</dbReference>
<reference evidence="1 3" key="2">
    <citation type="submission" date="2014-10" db="EMBL/GenBank/DDBJ databases">
        <title>Paracoccus sanguinis sp. nov., isolated from clinical specimens of New York State patients.</title>
        <authorList>
            <person name="Mingle L.A."/>
            <person name="Cole J.A."/>
            <person name="Lapierre P."/>
            <person name="Musser K.A."/>
        </authorList>
    </citation>
    <scope>NUCLEOTIDE SEQUENCE [LARGE SCALE GENOMIC DNA]</scope>
    <source>
        <strain evidence="1 3">JCM 14014</strain>
    </source>
</reference>
<dbReference type="eggNOG" id="COG5435">
    <property type="taxonomic scope" value="Bacteria"/>
</dbReference>
<dbReference type="STRING" id="376733.SAMN04487972_10916"/>
<evidence type="ECO:0000313" key="4">
    <source>
        <dbReference type="Proteomes" id="UP000182312"/>
    </source>
</evidence>
<dbReference type="AlphaFoldDB" id="A0A099F0K7"/>